<feature type="domain" description="LamG-like jellyroll fold" evidence="9">
    <location>
        <begin position="111"/>
        <end position="250"/>
    </location>
</feature>
<name>A0A7L9UKD4_BIFLL</name>
<feature type="transmembrane region" description="Helical" evidence="7">
    <location>
        <begin position="1219"/>
        <end position="1240"/>
    </location>
</feature>
<dbReference type="AlphaFoldDB" id="A0A7L9UKD4"/>
<dbReference type="Gene3D" id="1.20.1270.90">
    <property type="entry name" value="AF1782-like"/>
    <property type="match status" value="1"/>
</dbReference>
<evidence type="ECO:0000256" key="5">
    <source>
        <dbReference type="ARBA" id="ARBA00023295"/>
    </source>
</evidence>
<dbReference type="InterPro" id="IPR006710">
    <property type="entry name" value="Glyco_hydro_43"/>
</dbReference>
<proteinExistence type="inferred from homology"/>
<dbReference type="PANTHER" id="PTHR43817">
    <property type="entry name" value="GLYCOSYL HYDROLASE"/>
    <property type="match status" value="1"/>
</dbReference>
<dbReference type="SMART" id="SM00560">
    <property type="entry name" value="LamGL"/>
    <property type="match status" value="1"/>
</dbReference>
<dbReference type="Pfam" id="PF04616">
    <property type="entry name" value="Glyco_hydro_43"/>
    <property type="match status" value="1"/>
</dbReference>
<dbReference type="SUPFAM" id="SSF49899">
    <property type="entry name" value="Concanavalin A-like lectins/glucanases"/>
    <property type="match status" value="1"/>
</dbReference>
<keyword evidence="7" id="KW-0812">Transmembrane</keyword>
<keyword evidence="5" id="KW-0326">Glycosidase</keyword>
<dbReference type="InterPro" id="IPR013320">
    <property type="entry name" value="ConA-like_dom_sf"/>
</dbReference>
<organism evidence="10 11">
    <name type="scientific">Bifidobacterium longum subsp. longum</name>
    <dbReference type="NCBI Taxonomy" id="1679"/>
    <lineage>
        <taxon>Bacteria</taxon>
        <taxon>Bacillati</taxon>
        <taxon>Actinomycetota</taxon>
        <taxon>Actinomycetes</taxon>
        <taxon>Bifidobacteriales</taxon>
        <taxon>Bifidobacteriaceae</taxon>
        <taxon>Bifidobacterium</taxon>
    </lineage>
</organism>
<dbReference type="Pfam" id="PF07554">
    <property type="entry name" value="FIVAR"/>
    <property type="match status" value="1"/>
</dbReference>
<dbReference type="GO" id="GO:0004553">
    <property type="term" value="F:hydrolase activity, hydrolyzing O-glycosyl compounds"/>
    <property type="evidence" value="ECO:0007669"/>
    <property type="project" value="InterPro"/>
</dbReference>
<reference evidence="10 11" key="1">
    <citation type="submission" date="2020-10" db="EMBL/GenBank/DDBJ databases">
        <title>Genome sequencing of Bifidobacterium longum subsp. longum KCTC 5915.</title>
        <authorList>
            <person name="Kim J."/>
        </authorList>
    </citation>
    <scope>NUCLEOTIDE SEQUENCE [LARGE SCALE GENOMIC DNA]</scope>
    <source>
        <strain evidence="10 11">KCTC 5915</strain>
    </source>
</reference>
<keyword evidence="4" id="KW-1015">Disulfide bond</keyword>
<keyword evidence="7" id="KW-0472">Membrane</keyword>
<dbReference type="Gene3D" id="2.60.120.200">
    <property type="match status" value="1"/>
</dbReference>
<comment type="similarity">
    <text evidence="1">Belongs to the glycosyl hydrolase 43 family.</text>
</comment>
<dbReference type="RefSeq" id="WP_101014675.1">
    <property type="nucleotide sequence ID" value="NZ_CAKMBY010000010.1"/>
</dbReference>
<protein>
    <submittedName>
        <fullName evidence="10">Family 43 glycosylhydrolase</fullName>
    </submittedName>
</protein>
<dbReference type="EMBL" id="CP062943">
    <property type="protein sequence ID" value="QOL55583.1"/>
    <property type="molecule type" value="Genomic_DNA"/>
</dbReference>
<evidence type="ECO:0000256" key="6">
    <source>
        <dbReference type="SAM" id="MobiDB-lite"/>
    </source>
</evidence>
<dbReference type="InterPro" id="IPR046780">
    <property type="entry name" value="aBig_2"/>
</dbReference>
<evidence type="ECO:0000256" key="3">
    <source>
        <dbReference type="ARBA" id="ARBA00022801"/>
    </source>
</evidence>
<evidence type="ECO:0000256" key="2">
    <source>
        <dbReference type="ARBA" id="ARBA00022729"/>
    </source>
</evidence>
<evidence type="ECO:0000256" key="8">
    <source>
        <dbReference type="SAM" id="SignalP"/>
    </source>
</evidence>
<dbReference type="Gene3D" id="2.115.10.20">
    <property type="entry name" value="Glycosyl hydrolase domain, family 43"/>
    <property type="match status" value="1"/>
</dbReference>
<dbReference type="InterPro" id="IPR011081">
    <property type="entry name" value="Big_4"/>
</dbReference>
<dbReference type="GO" id="GO:0005975">
    <property type="term" value="P:carbohydrate metabolic process"/>
    <property type="evidence" value="ECO:0007669"/>
    <property type="project" value="InterPro"/>
</dbReference>
<gene>
    <name evidence="10" type="ORF">BL5915_01720</name>
</gene>
<evidence type="ECO:0000256" key="7">
    <source>
        <dbReference type="SAM" id="Phobius"/>
    </source>
</evidence>
<dbReference type="Proteomes" id="UP000593918">
    <property type="component" value="Chromosome"/>
</dbReference>
<dbReference type="InterPro" id="IPR006558">
    <property type="entry name" value="LamG-like"/>
</dbReference>
<keyword evidence="2 8" id="KW-0732">Signal</keyword>
<keyword evidence="7" id="KW-1133">Transmembrane helix</keyword>
<feature type="signal peptide" evidence="8">
    <location>
        <begin position="1"/>
        <end position="34"/>
    </location>
</feature>
<dbReference type="Pfam" id="PF07532">
    <property type="entry name" value="Big_4"/>
    <property type="match status" value="1"/>
</dbReference>
<evidence type="ECO:0000313" key="11">
    <source>
        <dbReference type="Proteomes" id="UP000593918"/>
    </source>
</evidence>
<feature type="region of interest" description="Disordered" evidence="6">
    <location>
        <begin position="1178"/>
        <end position="1208"/>
    </location>
</feature>
<feature type="chain" id="PRO_5032764494" evidence="8">
    <location>
        <begin position="35"/>
        <end position="1248"/>
    </location>
</feature>
<evidence type="ECO:0000259" key="9">
    <source>
        <dbReference type="SMART" id="SM00560"/>
    </source>
</evidence>
<keyword evidence="3 10" id="KW-0378">Hydrolase</keyword>
<evidence type="ECO:0000256" key="1">
    <source>
        <dbReference type="ARBA" id="ARBA00009865"/>
    </source>
</evidence>
<evidence type="ECO:0000256" key="4">
    <source>
        <dbReference type="ARBA" id="ARBA00023157"/>
    </source>
</evidence>
<accession>A0A7L9UKD4</accession>
<evidence type="ECO:0000313" key="10">
    <source>
        <dbReference type="EMBL" id="QOL55583.1"/>
    </source>
</evidence>
<dbReference type="SUPFAM" id="SSF75005">
    <property type="entry name" value="Arabinanase/levansucrase/invertase"/>
    <property type="match status" value="1"/>
</dbReference>
<sequence>MTTKPSIGKRLLGVMLAVPMALAGMGIGATTAVAADTVPTDNLIAAYDFTTKPSDGKTVANSAPNATLGAAEVQNSADSLWADDALTLSGGAKTGTGDWVKLPSNLLSGKDAATVQLEVKADSSMLNAFHFLWNIGNDSSDTEYFFATLNCGSSRNPLVGLKSGGTETLVQSSSCVAKADQWLSVTATIDGTAAKLYIDGTQVASGTVPAKLSSVKDQSLNTIGRSPWPDNLFKGAVSNFRVYDAALTADQVAAISTADASIHASELTGSVLNGIIIPTTVDDPFISLPTANGVTWASSDSSVIATDGTVNQPAKGEAAKTVTLTAAVTVRGQTATKEFTVTVNPTTKTAAEQLKEAAAGYVIPSVVRSGDALPAAVNGTTATVTSTKDVAVEDGKITIDGDEATTGTITVEFSKNGLAGIEPITKAFTVKVLPAAKSATIAAYDRNATGENEANNGDVAYSMHLALQNADGSYTPYNENYGIFFARSPKAQKLNENLDGNDYRSLKDPSLFRMADGTYGVISVRTNRGTATGDSTAKSSVLIATSEDLLTYSEQENSGSIIDLGETNGVNAPYAVYDTAAKQYVVGWADDNGVAKYTTFDSLKGSTSKHGSVLYGSVAKSGVLAADGVQGIANFRSGATIAVDEATVKALNTRYGRSENTGTSNLTDITVKKGTSIDEVTAQLPKNVDLTYSDGSTGSLPISSWNTEGIDLTKVGDYTVTGTVKQTEYQIPFAEDRADPSVYKWQWTHEVDGKEATETKFLMIASNDIQGDVTWQHGSPHMPFRMADTISGLADEPGNPNALIQSNGYNNKEVSLLKAGDKDSEGNAIMHSFWAPEIHEIDGRLTILFMAGYGNTWSNGKSVYMQLKQDVDGHDLDPTDPDNWTVPTPIYRNDASLLNGNKQLAATASGGVGMSLDMTYFQDADGRSYYAWQQLGATYIAKMDPKDPAHVTSSPVRIVTPEYAWNAAIAEGPNVTLRDGKLYLMFSGSGVGKTYTTGLAVADAAGSDLTDPASWTALNYPIQKSGPFNGEMQLGTGHGMWSEDEDGNQVYVFHAYATKNLGSVNATGRDMFVRRVHWAADGMPVFDMSSSEELASKTVSVTVKVADDTVTVDKTDLSKALASAKQLRESDYTAASWKAFAAALASAEKVYADENASQKDVDDATAALNKAQAALVKVDGSDSGDGSSDSTKPGDGSSVDTGAVDDKTGNKVGLSKTGAAVLGLSGVAVALAAAGIALTLQRKRQRRL</sequence>
<dbReference type="Pfam" id="PF13385">
    <property type="entry name" value="Laminin_G_3"/>
    <property type="match status" value="1"/>
</dbReference>
<dbReference type="PANTHER" id="PTHR43817:SF1">
    <property type="entry name" value="HYDROLASE, FAMILY 43, PUTATIVE (AFU_ORTHOLOGUE AFUA_3G01660)-RELATED"/>
    <property type="match status" value="1"/>
</dbReference>
<dbReference type="Pfam" id="PF20578">
    <property type="entry name" value="aBig_2"/>
    <property type="match status" value="1"/>
</dbReference>
<dbReference type="InterPro" id="IPR023296">
    <property type="entry name" value="Glyco_hydro_beta-prop_sf"/>
</dbReference>
<feature type="compositionally biased region" description="Low complexity" evidence="6">
    <location>
        <begin position="1184"/>
        <end position="1198"/>
    </location>
</feature>